<evidence type="ECO:0000259" key="12">
    <source>
        <dbReference type="PROSITE" id="PS50928"/>
    </source>
</evidence>
<keyword evidence="3 10" id="KW-0813">Transport</keyword>
<dbReference type="Pfam" id="PF00005">
    <property type="entry name" value="ABC_tran"/>
    <property type="match status" value="1"/>
</dbReference>
<dbReference type="PROSITE" id="PS50928">
    <property type="entry name" value="ABC_TM1"/>
    <property type="match status" value="1"/>
</dbReference>
<reference evidence="13 14" key="1">
    <citation type="submission" date="2024-09" db="EMBL/GenBank/DDBJ databases">
        <authorList>
            <person name="Sun Q."/>
            <person name="Mori K."/>
        </authorList>
    </citation>
    <scope>NUCLEOTIDE SEQUENCE [LARGE SCALE GENOMIC DNA]</scope>
    <source>
        <strain evidence="13 14">JCM 13503</strain>
    </source>
</reference>
<name>A0ABV6AUN7_9DEIO</name>
<dbReference type="InterPro" id="IPR017871">
    <property type="entry name" value="ABC_transporter-like_CS"/>
</dbReference>
<evidence type="ECO:0000256" key="8">
    <source>
        <dbReference type="ARBA" id="ARBA00022989"/>
    </source>
</evidence>
<evidence type="ECO:0000256" key="6">
    <source>
        <dbReference type="ARBA" id="ARBA00022741"/>
    </source>
</evidence>
<evidence type="ECO:0000256" key="7">
    <source>
        <dbReference type="ARBA" id="ARBA00022840"/>
    </source>
</evidence>
<feature type="domain" description="ABC transporter" evidence="11">
    <location>
        <begin position="19"/>
        <end position="239"/>
    </location>
</feature>
<dbReference type="PANTHER" id="PTHR42788">
    <property type="entry name" value="TAURINE IMPORT ATP-BINDING PROTEIN-RELATED"/>
    <property type="match status" value="1"/>
</dbReference>
<keyword evidence="14" id="KW-1185">Reference proteome</keyword>
<evidence type="ECO:0000256" key="10">
    <source>
        <dbReference type="RuleBase" id="RU363032"/>
    </source>
</evidence>
<dbReference type="InterPro" id="IPR003439">
    <property type="entry name" value="ABC_transporter-like_ATP-bd"/>
</dbReference>
<comment type="subcellular location">
    <subcellularLocation>
        <location evidence="10">Cell membrane</location>
        <topology evidence="10">Multi-pass membrane protein</topology>
    </subcellularLocation>
    <subcellularLocation>
        <location evidence="2">Cell membrane</location>
        <topology evidence="2">Peripheral membrane protein</topology>
    </subcellularLocation>
    <subcellularLocation>
        <location evidence="1">Membrane</location>
        <topology evidence="1">Multi-pass membrane protein</topology>
    </subcellularLocation>
</comment>
<evidence type="ECO:0000259" key="11">
    <source>
        <dbReference type="PROSITE" id="PS50893"/>
    </source>
</evidence>
<sequence length="507" mass="54187">MSSPVSISGGAASTDTAPIQLEDVTVRLGGETVLSGVTLDVRRGEFLAIIGPSGGGKSTLLRVIAGLLKPGSGRVEVSSAPALVFQDYRLLPWRSALRNVQLPHDLGVGDLGSEGGLSAREALHLVGMDAYADYFPAQLSGGMRARVALARALAQSGDVLLLDEPFAALDALVRERFNAELRHLHEKTGRTTVLVTHSIREAATLADRVAVLRDGRIVDILDTRTKAAPPALTVTEGRLRDLLGTGDSTRLRAERLPPRPRFPWAPAAALLGGLLAWEIAARAIGVPLLLPAPAQVWAEFLKTPAEFAEAAWGTARIALLGGLLGSVAGILIGYPLGKRPALERLLSPYVIASQSTPIVVIAPLLITWFGFTLVPAVLVSALSALYPIMIATIVGVREVDRTYQELFLSLRANFWQRLTRLELPGALPVMLGGLRLSLSLALIGAVVWEFVSNQKPGLGFLVNQARAYYQTPRQFAAIAILILLGVALYLGVTALERRVMRRRGRAG</sequence>
<evidence type="ECO:0000256" key="9">
    <source>
        <dbReference type="ARBA" id="ARBA00023136"/>
    </source>
</evidence>
<dbReference type="RefSeq" id="WP_380004904.1">
    <property type="nucleotide sequence ID" value="NZ_JBHLYR010000008.1"/>
</dbReference>
<keyword evidence="8 10" id="KW-1133">Transmembrane helix</keyword>
<evidence type="ECO:0000256" key="5">
    <source>
        <dbReference type="ARBA" id="ARBA00022692"/>
    </source>
</evidence>
<dbReference type="Gene3D" id="1.10.3720.10">
    <property type="entry name" value="MetI-like"/>
    <property type="match status" value="1"/>
</dbReference>
<feature type="transmembrane region" description="Helical" evidence="10">
    <location>
        <begin position="310"/>
        <end position="334"/>
    </location>
</feature>
<proteinExistence type="inferred from homology"/>
<keyword evidence="4" id="KW-1003">Cell membrane</keyword>
<evidence type="ECO:0000256" key="2">
    <source>
        <dbReference type="ARBA" id="ARBA00004202"/>
    </source>
</evidence>
<protein>
    <submittedName>
        <fullName evidence="13">ABC transporter permease subunit</fullName>
    </submittedName>
</protein>
<dbReference type="SUPFAM" id="SSF52540">
    <property type="entry name" value="P-loop containing nucleoside triphosphate hydrolases"/>
    <property type="match status" value="1"/>
</dbReference>
<evidence type="ECO:0000256" key="1">
    <source>
        <dbReference type="ARBA" id="ARBA00004141"/>
    </source>
</evidence>
<keyword evidence="6" id="KW-0547">Nucleotide-binding</keyword>
<dbReference type="InterPro" id="IPR003593">
    <property type="entry name" value="AAA+_ATPase"/>
</dbReference>
<dbReference type="PANTHER" id="PTHR42788:SF7">
    <property type="entry name" value="NITRATE ABC TRANSPORTER ATP-BINDING PROTEIN"/>
    <property type="match status" value="1"/>
</dbReference>
<dbReference type="PROSITE" id="PS50893">
    <property type="entry name" value="ABC_TRANSPORTER_2"/>
    <property type="match status" value="1"/>
</dbReference>
<keyword evidence="5 10" id="KW-0812">Transmembrane</keyword>
<gene>
    <name evidence="13" type="ORF">ACFFLM_01740</name>
</gene>
<dbReference type="PROSITE" id="PS00211">
    <property type="entry name" value="ABC_TRANSPORTER_1"/>
    <property type="match status" value="1"/>
</dbReference>
<dbReference type="EMBL" id="JBHLYR010000008">
    <property type="protein sequence ID" value="MFB9990712.1"/>
    <property type="molecule type" value="Genomic_DNA"/>
</dbReference>
<dbReference type="SUPFAM" id="SSF161098">
    <property type="entry name" value="MetI-like"/>
    <property type="match status" value="1"/>
</dbReference>
<dbReference type="CDD" id="cd06261">
    <property type="entry name" value="TM_PBP2"/>
    <property type="match status" value="1"/>
</dbReference>
<evidence type="ECO:0000313" key="14">
    <source>
        <dbReference type="Proteomes" id="UP001589733"/>
    </source>
</evidence>
<feature type="transmembrane region" description="Helical" evidence="10">
    <location>
        <begin position="377"/>
        <end position="396"/>
    </location>
</feature>
<dbReference type="InterPro" id="IPR000515">
    <property type="entry name" value="MetI-like"/>
</dbReference>
<dbReference type="Pfam" id="PF00528">
    <property type="entry name" value="BPD_transp_1"/>
    <property type="match status" value="1"/>
</dbReference>
<feature type="transmembrane region" description="Helical" evidence="10">
    <location>
        <begin position="346"/>
        <end position="371"/>
    </location>
</feature>
<comment type="caution">
    <text evidence="13">The sequence shown here is derived from an EMBL/GenBank/DDBJ whole genome shotgun (WGS) entry which is preliminary data.</text>
</comment>
<dbReference type="InterPro" id="IPR035906">
    <property type="entry name" value="MetI-like_sf"/>
</dbReference>
<keyword evidence="7" id="KW-0067">ATP-binding</keyword>
<dbReference type="Proteomes" id="UP001589733">
    <property type="component" value="Unassembled WGS sequence"/>
</dbReference>
<dbReference type="InterPro" id="IPR050166">
    <property type="entry name" value="ABC_transporter_ATP-bind"/>
</dbReference>
<accession>A0ABV6AUN7</accession>
<feature type="transmembrane region" description="Helical" evidence="10">
    <location>
        <begin position="475"/>
        <end position="495"/>
    </location>
</feature>
<evidence type="ECO:0000313" key="13">
    <source>
        <dbReference type="EMBL" id="MFB9990712.1"/>
    </source>
</evidence>
<organism evidence="13 14">
    <name type="scientific">Deinococcus oregonensis</name>
    <dbReference type="NCBI Taxonomy" id="1805970"/>
    <lineage>
        <taxon>Bacteria</taxon>
        <taxon>Thermotogati</taxon>
        <taxon>Deinococcota</taxon>
        <taxon>Deinococci</taxon>
        <taxon>Deinococcales</taxon>
        <taxon>Deinococcaceae</taxon>
        <taxon>Deinococcus</taxon>
    </lineage>
</organism>
<dbReference type="Gene3D" id="3.40.50.300">
    <property type="entry name" value="P-loop containing nucleotide triphosphate hydrolases"/>
    <property type="match status" value="1"/>
</dbReference>
<keyword evidence="9 10" id="KW-0472">Membrane</keyword>
<feature type="domain" description="ABC transmembrane type-1" evidence="12">
    <location>
        <begin position="311"/>
        <end position="494"/>
    </location>
</feature>
<feature type="transmembrane region" description="Helical" evidence="10">
    <location>
        <begin position="426"/>
        <end position="448"/>
    </location>
</feature>
<dbReference type="SMART" id="SM00382">
    <property type="entry name" value="AAA"/>
    <property type="match status" value="1"/>
</dbReference>
<dbReference type="InterPro" id="IPR027417">
    <property type="entry name" value="P-loop_NTPase"/>
</dbReference>
<evidence type="ECO:0000256" key="3">
    <source>
        <dbReference type="ARBA" id="ARBA00022448"/>
    </source>
</evidence>
<evidence type="ECO:0000256" key="4">
    <source>
        <dbReference type="ARBA" id="ARBA00022475"/>
    </source>
</evidence>
<comment type="similarity">
    <text evidence="10">Belongs to the binding-protein-dependent transport system permease family.</text>
</comment>